<dbReference type="EMBL" id="FNIA01000010">
    <property type="protein sequence ID" value="SDM95195.1"/>
    <property type="molecule type" value="Genomic_DNA"/>
</dbReference>
<evidence type="ECO:0000313" key="4">
    <source>
        <dbReference type="Proteomes" id="UP000199370"/>
    </source>
</evidence>
<accession>A0A1G9XFZ6</accession>
<dbReference type="Proteomes" id="UP000199370">
    <property type="component" value="Unassembled WGS sequence"/>
</dbReference>
<evidence type="ECO:0000256" key="1">
    <source>
        <dbReference type="SAM" id="MobiDB-lite"/>
    </source>
</evidence>
<feature type="region of interest" description="Disordered" evidence="1">
    <location>
        <begin position="1"/>
        <end position="37"/>
    </location>
</feature>
<keyword evidence="4" id="KW-1185">Reference proteome</keyword>
<evidence type="ECO:0000313" key="3">
    <source>
        <dbReference type="EMBL" id="SDM95195.1"/>
    </source>
</evidence>
<evidence type="ECO:0000256" key="2">
    <source>
        <dbReference type="SAM" id="Phobius"/>
    </source>
</evidence>
<protein>
    <submittedName>
        <fullName evidence="3">Uncharacterized protein</fullName>
    </submittedName>
</protein>
<dbReference type="AlphaFoldDB" id="A0A1G9XFZ6"/>
<name>A0A1G9XFZ6_9EURY</name>
<gene>
    <name evidence="3" type="ORF">SAMN05192554_11085</name>
</gene>
<sequence>MSRGVPAVEDEEEVPGSEQSVSAPVTQEEPERELTHEEFDPKGTLALILTYFAVLAIMWVFMYFVEFLGNDLIVVG</sequence>
<organism evidence="3 4">
    <name type="scientific">Haloarchaeobius iranensis</name>
    <dbReference type="NCBI Taxonomy" id="996166"/>
    <lineage>
        <taxon>Archaea</taxon>
        <taxon>Methanobacteriati</taxon>
        <taxon>Methanobacteriota</taxon>
        <taxon>Stenosarchaea group</taxon>
        <taxon>Halobacteria</taxon>
        <taxon>Halobacteriales</taxon>
        <taxon>Halorubellaceae</taxon>
        <taxon>Haloarchaeobius</taxon>
    </lineage>
</organism>
<keyword evidence="2" id="KW-0472">Membrane</keyword>
<reference evidence="3 4" key="1">
    <citation type="submission" date="2016-10" db="EMBL/GenBank/DDBJ databases">
        <authorList>
            <person name="de Groot N.N."/>
        </authorList>
    </citation>
    <scope>NUCLEOTIDE SEQUENCE [LARGE SCALE GENOMIC DNA]</scope>
    <source>
        <strain evidence="4">EB21,IBRC-M 10013,KCTC 4048</strain>
    </source>
</reference>
<proteinExistence type="predicted"/>
<feature type="transmembrane region" description="Helical" evidence="2">
    <location>
        <begin position="45"/>
        <end position="65"/>
    </location>
</feature>
<keyword evidence="2" id="KW-0812">Transmembrane</keyword>
<dbReference type="STRING" id="996166.SAMN05192554_11085"/>
<keyword evidence="2" id="KW-1133">Transmembrane helix</keyword>